<dbReference type="RefSeq" id="WP_284202452.1">
    <property type="nucleotide sequence ID" value="NZ_BSPQ01000001.1"/>
</dbReference>
<gene>
    <name evidence="3" type="ORF">GCM10007916_04000</name>
</gene>
<comment type="caution">
    <text evidence="3">The sequence shown here is derived from an EMBL/GenBank/DDBJ whole genome shotgun (WGS) entry which is preliminary data.</text>
</comment>
<feature type="signal peptide" evidence="2">
    <location>
        <begin position="1"/>
        <end position="19"/>
    </location>
</feature>
<sequence>MFKKLLVLPLIVFSSLSFANFEPAQKGGYSGPSSELELTIQQALEAQDDTIVSLKGHIVLSNGDENYWFEDGTGRIQVEIDDHLLKKHTVTPEMLVTIVGEIDKEWSEISVDADTLIIN</sequence>
<organism evidence="3 4">
    <name type="scientific">Psychromonas marina</name>
    <dbReference type="NCBI Taxonomy" id="88364"/>
    <lineage>
        <taxon>Bacteria</taxon>
        <taxon>Pseudomonadati</taxon>
        <taxon>Pseudomonadota</taxon>
        <taxon>Gammaproteobacteria</taxon>
        <taxon>Alteromonadales</taxon>
        <taxon>Psychromonadaceae</taxon>
        <taxon>Psychromonas</taxon>
    </lineage>
</organism>
<dbReference type="Pfam" id="PF04076">
    <property type="entry name" value="BOF"/>
    <property type="match status" value="1"/>
</dbReference>
<feature type="chain" id="PRO_5046573658" description="NirD/YgiW/YdeI family stress tolerance protein" evidence="2">
    <location>
        <begin position="20"/>
        <end position="119"/>
    </location>
</feature>
<evidence type="ECO:0000256" key="1">
    <source>
        <dbReference type="ARBA" id="ARBA00022729"/>
    </source>
</evidence>
<dbReference type="Gene3D" id="2.40.50.200">
    <property type="entry name" value="Bacterial OB-fold"/>
    <property type="match status" value="1"/>
</dbReference>
<proteinExistence type="predicted"/>
<dbReference type="EMBL" id="BSPQ01000001">
    <property type="protein sequence ID" value="GLS89333.1"/>
    <property type="molecule type" value="Genomic_DNA"/>
</dbReference>
<dbReference type="SUPFAM" id="SSF101756">
    <property type="entry name" value="Hypothetical protein YgiW"/>
    <property type="match status" value="1"/>
</dbReference>
<keyword evidence="4" id="KW-1185">Reference proteome</keyword>
<protein>
    <recommendedName>
        <fullName evidence="5">NirD/YgiW/YdeI family stress tolerance protein</fullName>
    </recommendedName>
</protein>
<evidence type="ECO:0000256" key="2">
    <source>
        <dbReference type="SAM" id="SignalP"/>
    </source>
</evidence>
<evidence type="ECO:0008006" key="5">
    <source>
        <dbReference type="Google" id="ProtNLM"/>
    </source>
</evidence>
<name>A0ABQ6DWF5_9GAMM</name>
<evidence type="ECO:0000313" key="3">
    <source>
        <dbReference type="EMBL" id="GLS89333.1"/>
    </source>
</evidence>
<accession>A0ABQ6DWF5</accession>
<keyword evidence="1 2" id="KW-0732">Signal</keyword>
<dbReference type="InterPro" id="IPR005220">
    <property type="entry name" value="CarO-like"/>
</dbReference>
<evidence type="ECO:0000313" key="4">
    <source>
        <dbReference type="Proteomes" id="UP001157353"/>
    </source>
</evidence>
<dbReference type="InterPro" id="IPR036700">
    <property type="entry name" value="BOBF_sf"/>
</dbReference>
<dbReference type="PANTHER" id="PTHR36571">
    <property type="entry name" value="PROTEIN YGIW"/>
    <property type="match status" value="1"/>
</dbReference>
<dbReference type="Proteomes" id="UP001157353">
    <property type="component" value="Unassembled WGS sequence"/>
</dbReference>
<dbReference type="NCBIfam" id="NF033674">
    <property type="entry name" value="stress_OB_fold"/>
    <property type="match status" value="1"/>
</dbReference>
<dbReference type="PANTHER" id="PTHR36571:SF1">
    <property type="entry name" value="PROTEIN YGIW"/>
    <property type="match status" value="1"/>
</dbReference>
<reference evidence="4" key="1">
    <citation type="journal article" date="2019" name="Int. J. Syst. Evol. Microbiol.">
        <title>The Global Catalogue of Microorganisms (GCM) 10K type strain sequencing project: providing services to taxonomists for standard genome sequencing and annotation.</title>
        <authorList>
            <consortium name="The Broad Institute Genomics Platform"/>
            <consortium name="The Broad Institute Genome Sequencing Center for Infectious Disease"/>
            <person name="Wu L."/>
            <person name="Ma J."/>
        </authorList>
    </citation>
    <scope>NUCLEOTIDE SEQUENCE [LARGE SCALE GENOMIC DNA]</scope>
    <source>
        <strain evidence="4">NBRC 103166</strain>
    </source>
</reference>